<dbReference type="SUPFAM" id="SSF55166">
    <property type="entry name" value="Hedgehog/DD-peptidase"/>
    <property type="match status" value="1"/>
</dbReference>
<dbReference type="CDD" id="cd14852">
    <property type="entry name" value="LD-carboxypeptidase"/>
    <property type="match status" value="1"/>
</dbReference>
<keyword evidence="5" id="KW-1185">Reference proteome</keyword>
<dbReference type="EMBL" id="VFOP01000001">
    <property type="protein sequence ID" value="TQL50186.1"/>
    <property type="molecule type" value="Genomic_DNA"/>
</dbReference>
<dbReference type="PANTHER" id="PTHR34385">
    <property type="entry name" value="D-ALANYL-D-ALANINE CARBOXYPEPTIDASE"/>
    <property type="match status" value="1"/>
</dbReference>
<dbReference type="InterPro" id="IPR009045">
    <property type="entry name" value="Zn_M74/Hedgehog-like"/>
</dbReference>
<evidence type="ECO:0000259" key="3">
    <source>
        <dbReference type="Pfam" id="PF02557"/>
    </source>
</evidence>
<name>A0A542YQ22_9MICO</name>
<organism evidence="4 5">
    <name type="scientific">Ornithinicoccus hortensis</name>
    <dbReference type="NCBI Taxonomy" id="82346"/>
    <lineage>
        <taxon>Bacteria</taxon>
        <taxon>Bacillati</taxon>
        <taxon>Actinomycetota</taxon>
        <taxon>Actinomycetes</taxon>
        <taxon>Micrococcales</taxon>
        <taxon>Intrasporangiaceae</taxon>
        <taxon>Ornithinicoccus</taxon>
    </lineage>
</organism>
<feature type="domain" description="D-alanyl-D-alanine carboxypeptidase-like core" evidence="3">
    <location>
        <begin position="90"/>
        <end position="217"/>
    </location>
</feature>
<feature type="region of interest" description="Disordered" evidence="1">
    <location>
        <begin position="31"/>
        <end position="53"/>
    </location>
</feature>
<proteinExistence type="predicted"/>
<dbReference type="GO" id="GO:0004180">
    <property type="term" value="F:carboxypeptidase activity"/>
    <property type="evidence" value="ECO:0007669"/>
    <property type="project" value="UniProtKB-KW"/>
</dbReference>
<dbReference type="InterPro" id="IPR058193">
    <property type="entry name" value="VanY/YodJ_core_dom"/>
</dbReference>
<comment type="caution">
    <text evidence="4">The sequence shown here is derived from an EMBL/GenBank/DDBJ whole genome shotgun (WGS) entry which is preliminary data.</text>
</comment>
<dbReference type="GO" id="GO:0006508">
    <property type="term" value="P:proteolysis"/>
    <property type="evidence" value="ECO:0007669"/>
    <property type="project" value="InterPro"/>
</dbReference>
<protein>
    <submittedName>
        <fullName evidence="4">D-alanyl-D-alanine carboxypeptidase</fullName>
    </submittedName>
</protein>
<keyword evidence="2" id="KW-0732">Signal</keyword>
<dbReference type="PANTHER" id="PTHR34385:SF1">
    <property type="entry name" value="PEPTIDOGLYCAN L-ALANYL-D-GLUTAMATE ENDOPEPTIDASE CWLK"/>
    <property type="match status" value="1"/>
</dbReference>
<dbReference type="Pfam" id="PF02557">
    <property type="entry name" value="VanY"/>
    <property type="match status" value="1"/>
</dbReference>
<dbReference type="InterPro" id="IPR006311">
    <property type="entry name" value="TAT_signal"/>
</dbReference>
<accession>A0A542YQ22</accession>
<dbReference type="OrthoDB" id="9792074at2"/>
<sequence length="254" mass="28301">MGPMAPLTRRAVLALGGLAATGLLAPHASADAAPATGGRLPRQVRRAGSPTDLERHDRDNLLVVVTKDRPLDPVDYAPDDLVDWRDPDYQLRAEVADQLSDLFDAAQEEGHRLRVISGYRSHETQRETYDYWVRTTGRKAADATSARPGHSEHQTGLAVDLDNDKGTCYLDQCFGDTAEGRWLAEEAHRFGFVISYPEGQRERTGYTYEPWHVRYVGPTVAGDMHREGFLLLEDYLAAEALRPALRRPGRARPV</sequence>
<feature type="chain" id="PRO_5022032920" evidence="2">
    <location>
        <begin position="33"/>
        <end position="254"/>
    </location>
</feature>
<reference evidence="4 5" key="1">
    <citation type="submission" date="2019-06" db="EMBL/GenBank/DDBJ databases">
        <title>Sequencing the genomes of 1000 actinobacteria strains.</title>
        <authorList>
            <person name="Klenk H.-P."/>
        </authorList>
    </citation>
    <scope>NUCLEOTIDE SEQUENCE [LARGE SCALE GENOMIC DNA]</scope>
    <source>
        <strain evidence="4 5">DSM 12335</strain>
    </source>
</reference>
<dbReference type="PROSITE" id="PS51318">
    <property type="entry name" value="TAT"/>
    <property type="match status" value="1"/>
</dbReference>
<keyword evidence="4" id="KW-0121">Carboxypeptidase</keyword>
<dbReference type="InterPro" id="IPR003709">
    <property type="entry name" value="VanY-like_core_dom"/>
</dbReference>
<keyword evidence="4" id="KW-0645">Protease</keyword>
<feature type="signal peptide" evidence="2">
    <location>
        <begin position="1"/>
        <end position="32"/>
    </location>
</feature>
<dbReference type="AlphaFoldDB" id="A0A542YQ22"/>
<dbReference type="Proteomes" id="UP000319516">
    <property type="component" value="Unassembled WGS sequence"/>
</dbReference>
<dbReference type="Gene3D" id="3.30.1380.10">
    <property type="match status" value="1"/>
</dbReference>
<dbReference type="InterPro" id="IPR052179">
    <property type="entry name" value="DD-CPase-like"/>
</dbReference>
<evidence type="ECO:0000256" key="2">
    <source>
        <dbReference type="SAM" id="SignalP"/>
    </source>
</evidence>
<evidence type="ECO:0000256" key="1">
    <source>
        <dbReference type="SAM" id="MobiDB-lite"/>
    </source>
</evidence>
<keyword evidence="4" id="KW-0378">Hydrolase</keyword>
<evidence type="ECO:0000313" key="5">
    <source>
        <dbReference type="Proteomes" id="UP000319516"/>
    </source>
</evidence>
<evidence type="ECO:0000313" key="4">
    <source>
        <dbReference type="EMBL" id="TQL50186.1"/>
    </source>
</evidence>
<gene>
    <name evidence="4" type="ORF">FB467_1290</name>
</gene>